<dbReference type="SUPFAM" id="SSF56436">
    <property type="entry name" value="C-type lectin-like"/>
    <property type="match status" value="2"/>
</dbReference>
<proteinExistence type="predicted"/>
<comment type="caution">
    <text evidence="2">The sequence shown here is derived from an EMBL/GenBank/DDBJ whole genome shotgun (WGS) entry which is preliminary data.</text>
</comment>
<reference evidence="2 3" key="1">
    <citation type="journal article" date="2018" name="Sci. Rep.">
        <title>Comparative analysis of the Pocillopora damicornis genome highlights role of immune system in coral evolution.</title>
        <authorList>
            <person name="Cunning R."/>
            <person name="Bay R.A."/>
            <person name="Gillette P."/>
            <person name="Baker A.C."/>
            <person name="Traylor-Knowles N."/>
        </authorList>
    </citation>
    <scope>NUCLEOTIDE SEQUENCE [LARGE SCALE GENOMIC DNA]</scope>
    <source>
        <strain evidence="2">RSMAS</strain>
        <tissue evidence="2">Whole animal</tissue>
    </source>
</reference>
<name>A0A3M6UTJ5_POCDA</name>
<dbReference type="PANTHER" id="PTHR22803">
    <property type="entry name" value="MANNOSE, PHOSPHOLIPASE, LECTIN RECEPTOR RELATED"/>
    <property type="match status" value="1"/>
</dbReference>
<dbReference type="EMBL" id="RCHS01000765">
    <property type="protein sequence ID" value="RMX56919.1"/>
    <property type="molecule type" value="Genomic_DNA"/>
</dbReference>
<dbReference type="CDD" id="cd00037">
    <property type="entry name" value="CLECT"/>
    <property type="match status" value="1"/>
</dbReference>
<organism evidence="2 3">
    <name type="scientific">Pocillopora damicornis</name>
    <name type="common">Cauliflower coral</name>
    <name type="synonym">Millepora damicornis</name>
    <dbReference type="NCBI Taxonomy" id="46731"/>
    <lineage>
        <taxon>Eukaryota</taxon>
        <taxon>Metazoa</taxon>
        <taxon>Cnidaria</taxon>
        <taxon>Anthozoa</taxon>
        <taxon>Hexacorallia</taxon>
        <taxon>Scleractinia</taxon>
        <taxon>Astrocoeniina</taxon>
        <taxon>Pocilloporidae</taxon>
        <taxon>Pocillopora</taxon>
    </lineage>
</organism>
<keyword evidence="3" id="KW-1185">Reference proteome</keyword>
<dbReference type="PROSITE" id="PS50041">
    <property type="entry name" value="C_TYPE_LECTIN_2"/>
    <property type="match status" value="2"/>
</dbReference>
<dbReference type="SMART" id="SM00034">
    <property type="entry name" value="CLECT"/>
    <property type="match status" value="2"/>
</dbReference>
<evidence type="ECO:0000313" key="3">
    <source>
        <dbReference type="Proteomes" id="UP000275408"/>
    </source>
</evidence>
<dbReference type="Pfam" id="PF00059">
    <property type="entry name" value="Lectin_C"/>
    <property type="match status" value="2"/>
</dbReference>
<gene>
    <name evidence="2" type="ORF">pdam_00021154</name>
</gene>
<dbReference type="InterPro" id="IPR001304">
    <property type="entry name" value="C-type_lectin-like"/>
</dbReference>
<dbReference type="Gene3D" id="3.10.100.10">
    <property type="entry name" value="Mannose-Binding Protein A, subunit A"/>
    <property type="match status" value="2"/>
</dbReference>
<protein>
    <recommendedName>
        <fullName evidence="1">C-type lectin domain-containing protein</fullName>
    </recommendedName>
</protein>
<dbReference type="OrthoDB" id="5988433at2759"/>
<dbReference type="Proteomes" id="UP000275408">
    <property type="component" value="Unassembled WGS sequence"/>
</dbReference>
<sequence>MEFPGAECLATCFKNSSYIFSKSGRDWSNNRIVCIVQGGNLVSIETEEKWQFINYEIRKRGTWNTSTWHIGLRKIDGVWTWESGGQLNVSKWQYLEPDSHDSYAEISENGGVFNGISKCDDKAYICEMPGEWQNVTFQNSWYIFSAYGRYWLWNRVTCQNQGGDLVSIETEEEWSFINDEIQRRNNIHSDIKWSIGLTKGAANWTWVSGRPLTICKWGQGEPSAEHEAAFMYKLSSNGERGVFGSGVSNVTIWEKWHAYICEISMAHHEF</sequence>
<evidence type="ECO:0000313" key="2">
    <source>
        <dbReference type="EMBL" id="RMX56919.1"/>
    </source>
</evidence>
<accession>A0A3M6UTJ5</accession>
<feature type="domain" description="C-type lectin" evidence="1">
    <location>
        <begin position="137"/>
        <end position="262"/>
    </location>
</feature>
<evidence type="ECO:0000259" key="1">
    <source>
        <dbReference type="PROSITE" id="PS50041"/>
    </source>
</evidence>
<feature type="domain" description="C-type lectin" evidence="1">
    <location>
        <begin position="13"/>
        <end position="127"/>
    </location>
</feature>
<dbReference type="AlphaFoldDB" id="A0A3M6UTJ5"/>
<dbReference type="InterPro" id="IPR016187">
    <property type="entry name" value="CTDL_fold"/>
</dbReference>
<dbReference type="InterPro" id="IPR016186">
    <property type="entry name" value="C-type_lectin-like/link_sf"/>
</dbReference>
<dbReference type="InterPro" id="IPR050111">
    <property type="entry name" value="C-type_lectin/snaclec_domain"/>
</dbReference>